<dbReference type="STRING" id="8496.A0A151N197"/>
<organism evidence="2 3">
    <name type="scientific">Alligator mississippiensis</name>
    <name type="common">American alligator</name>
    <dbReference type="NCBI Taxonomy" id="8496"/>
    <lineage>
        <taxon>Eukaryota</taxon>
        <taxon>Metazoa</taxon>
        <taxon>Chordata</taxon>
        <taxon>Craniata</taxon>
        <taxon>Vertebrata</taxon>
        <taxon>Euteleostomi</taxon>
        <taxon>Archelosauria</taxon>
        <taxon>Archosauria</taxon>
        <taxon>Crocodylia</taxon>
        <taxon>Alligatoridae</taxon>
        <taxon>Alligatorinae</taxon>
        <taxon>Alligator</taxon>
    </lineage>
</organism>
<evidence type="ECO:0000313" key="3">
    <source>
        <dbReference type="Proteomes" id="UP000050525"/>
    </source>
</evidence>
<evidence type="ECO:0000313" key="2">
    <source>
        <dbReference type="EMBL" id="KYO30554.1"/>
    </source>
</evidence>
<comment type="caution">
    <text evidence="2">The sequence shown here is derived from an EMBL/GenBank/DDBJ whole genome shotgun (WGS) entry which is preliminary data.</text>
</comment>
<keyword evidence="1" id="KW-0812">Transmembrane</keyword>
<protein>
    <submittedName>
        <fullName evidence="2">Transmembrane protein 238-like</fullName>
    </submittedName>
</protein>
<evidence type="ECO:0000256" key="1">
    <source>
        <dbReference type="SAM" id="Phobius"/>
    </source>
</evidence>
<dbReference type="AlphaFoldDB" id="A0A151N197"/>
<sequence length="92" mass="9883">MAAPGGLGRCVAAFWLALAFDAVGLAVLLSGVFADVFYSDLLIYMGGIGIFLSLICDQQGCPKAKILQAFSCLRLGWIQKMRHDITAMGKKQ</sequence>
<dbReference type="PANTHER" id="PTHR28613">
    <property type="entry name" value="SI:CH211-232M10.4-RELATED"/>
    <property type="match status" value="1"/>
</dbReference>
<dbReference type="EMBL" id="AKHW03004154">
    <property type="protein sequence ID" value="KYO30554.1"/>
    <property type="molecule type" value="Genomic_DNA"/>
</dbReference>
<dbReference type="Proteomes" id="UP000050525">
    <property type="component" value="Unassembled WGS sequence"/>
</dbReference>
<gene>
    <name evidence="2" type="ORF">Y1Q_0008202</name>
</gene>
<keyword evidence="1" id="KW-1133">Transmembrane helix</keyword>
<accession>A0A151N197</accession>
<dbReference type="PANTHER" id="PTHR28613:SF9">
    <property type="entry name" value="TRANSMEMBRANE PROTEIN 238"/>
    <property type="match status" value="1"/>
</dbReference>
<dbReference type="InterPro" id="IPR029365">
    <property type="entry name" value="TMEM238"/>
</dbReference>
<dbReference type="Pfam" id="PF15125">
    <property type="entry name" value="TMEM238"/>
    <property type="match status" value="1"/>
</dbReference>
<reference evidence="2 3" key="1">
    <citation type="journal article" date="2012" name="Genome Biol.">
        <title>Sequencing three crocodilian genomes to illuminate the evolution of archosaurs and amniotes.</title>
        <authorList>
            <person name="St John J.A."/>
            <person name="Braun E.L."/>
            <person name="Isberg S.R."/>
            <person name="Miles L.G."/>
            <person name="Chong A.Y."/>
            <person name="Gongora J."/>
            <person name="Dalzell P."/>
            <person name="Moran C."/>
            <person name="Bed'hom B."/>
            <person name="Abzhanov A."/>
            <person name="Burgess S.C."/>
            <person name="Cooksey A.M."/>
            <person name="Castoe T.A."/>
            <person name="Crawford N.G."/>
            <person name="Densmore L.D."/>
            <person name="Drew J.C."/>
            <person name="Edwards S.V."/>
            <person name="Faircloth B.C."/>
            <person name="Fujita M.K."/>
            <person name="Greenwold M.J."/>
            <person name="Hoffmann F.G."/>
            <person name="Howard J.M."/>
            <person name="Iguchi T."/>
            <person name="Janes D.E."/>
            <person name="Khan S.Y."/>
            <person name="Kohno S."/>
            <person name="de Koning A.J."/>
            <person name="Lance S.L."/>
            <person name="McCarthy F.M."/>
            <person name="McCormack J.E."/>
            <person name="Merchant M.E."/>
            <person name="Peterson D.G."/>
            <person name="Pollock D.D."/>
            <person name="Pourmand N."/>
            <person name="Raney B.J."/>
            <person name="Roessler K.A."/>
            <person name="Sanford J.R."/>
            <person name="Sawyer R.H."/>
            <person name="Schmidt C.J."/>
            <person name="Triplett E.W."/>
            <person name="Tuberville T.D."/>
            <person name="Venegas-Anaya M."/>
            <person name="Howard J.T."/>
            <person name="Jarvis E.D."/>
            <person name="Guillette L.J.Jr."/>
            <person name="Glenn T.C."/>
            <person name="Green R.E."/>
            <person name="Ray D.A."/>
        </authorList>
    </citation>
    <scope>NUCLEOTIDE SEQUENCE [LARGE SCALE GENOMIC DNA]</scope>
    <source>
        <strain evidence="2">KSC_2009_1</strain>
    </source>
</reference>
<proteinExistence type="predicted"/>
<keyword evidence="1" id="KW-0472">Membrane</keyword>
<feature type="transmembrane region" description="Helical" evidence="1">
    <location>
        <begin position="36"/>
        <end position="56"/>
    </location>
</feature>
<name>A0A151N197_ALLMI</name>
<keyword evidence="3" id="KW-1185">Reference proteome</keyword>